<name>A0A177WER8_BATDL</name>
<reference evidence="1 2" key="1">
    <citation type="submission" date="2006-10" db="EMBL/GenBank/DDBJ databases">
        <title>The Genome Sequence of Batrachochytrium dendrobatidis JEL423.</title>
        <authorList>
            <consortium name="The Broad Institute Genome Sequencing Platform"/>
            <person name="Birren B."/>
            <person name="Lander E."/>
            <person name="Galagan J."/>
            <person name="Cuomo C."/>
            <person name="Devon K."/>
            <person name="Jaffe D."/>
            <person name="Butler J."/>
            <person name="Alvarez P."/>
            <person name="Gnerre S."/>
            <person name="Grabherr M."/>
            <person name="Kleber M."/>
            <person name="Mauceli E."/>
            <person name="Brockman W."/>
            <person name="Young S."/>
            <person name="LaButti K."/>
            <person name="Sykes S."/>
            <person name="DeCaprio D."/>
            <person name="Crawford M."/>
            <person name="Koehrsen M."/>
            <person name="Engels R."/>
            <person name="Montgomery P."/>
            <person name="Pearson M."/>
            <person name="Howarth C."/>
            <person name="Larson L."/>
            <person name="White J."/>
            <person name="O'Leary S."/>
            <person name="Kodira C."/>
            <person name="Zeng Q."/>
            <person name="Yandava C."/>
            <person name="Alvarado L."/>
            <person name="Longcore J."/>
            <person name="James T."/>
        </authorList>
    </citation>
    <scope>NUCLEOTIDE SEQUENCE [LARGE SCALE GENOMIC DNA]</scope>
    <source>
        <strain evidence="1 2">JEL423</strain>
    </source>
</reference>
<proteinExistence type="predicted"/>
<reference evidence="1 2" key="2">
    <citation type="submission" date="2016-05" db="EMBL/GenBank/DDBJ databases">
        <title>Lineage-specific infection strategies underlie the spectrum of fungal disease in amphibians.</title>
        <authorList>
            <person name="Cuomo C.A."/>
            <person name="Farrer R.A."/>
            <person name="James T."/>
            <person name="Longcore J."/>
            <person name="Birren B."/>
        </authorList>
    </citation>
    <scope>NUCLEOTIDE SEQUENCE [LARGE SCALE GENOMIC DNA]</scope>
    <source>
        <strain evidence="1 2">JEL423</strain>
    </source>
</reference>
<evidence type="ECO:0000313" key="2">
    <source>
        <dbReference type="Proteomes" id="UP000077115"/>
    </source>
</evidence>
<dbReference type="AlphaFoldDB" id="A0A177WER8"/>
<dbReference type="VEuPathDB" id="FungiDB:BDEG_22518"/>
<dbReference type="EMBL" id="DS022302">
    <property type="protein sequence ID" value="OAJ38608.1"/>
    <property type="molecule type" value="Genomic_DNA"/>
</dbReference>
<protein>
    <submittedName>
        <fullName evidence="1">Uncharacterized protein</fullName>
    </submittedName>
</protein>
<organism evidence="1 2">
    <name type="scientific">Batrachochytrium dendrobatidis (strain JEL423)</name>
    <dbReference type="NCBI Taxonomy" id="403673"/>
    <lineage>
        <taxon>Eukaryota</taxon>
        <taxon>Fungi</taxon>
        <taxon>Fungi incertae sedis</taxon>
        <taxon>Chytridiomycota</taxon>
        <taxon>Chytridiomycota incertae sedis</taxon>
        <taxon>Chytridiomycetes</taxon>
        <taxon>Rhizophydiales</taxon>
        <taxon>Rhizophydiales incertae sedis</taxon>
        <taxon>Batrachochytrium</taxon>
    </lineage>
</organism>
<dbReference type="Proteomes" id="UP000077115">
    <property type="component" value="Unassembled WGS sequence"/>
</dbReference>
<evidence type="ECO:0000313" key="1">
    <source>
        <dbReference type="EMBL" id="OAJ38608.1"/>
    </source>
</evidence>
<accession>A0A177WER8</accession>
<gene>
    <name evidence="1" type="ORF">BDEG_22518</name>
</gene>
<sequence>MYWDIQESVCLGMQTKMGGKYHLKLNIGERPIANKYREGKMKRTLKRELNNCVQTSCSRL</sequence>